<dbReference type="PANTHER" id="PTHR43664:SF1">
    <property type="entry name" value="BETA-METHYLMALYL-COA DEHYDRATASE"/>
    <property type="match status" value="1"/>
</dbReference>
<feature type="domain" description="MaoC-like" evidence="1">
    <location>
        <begin position="19"/>
        <end position="121"/>
    </location>
</feature>
<dbReference type="PANTHER" id="PTHR43664">
    <property type="entry name" value="MONOAMINE OXIDASE-RELATED"/>
    <property type="match status" value="1"/>
</dbReference>
<evidence type="ECO:0000313" key="2">
    <source>
        <dbReference type="EMBL" id="TRX72818.1"/>
    </source>
</evidence>
<dbReference type="Proteomes" id="UP000315235">
    <property type="component" value="Unassembled WGS sequence"/>
</dbReference>
<dbReference type="RefSeq" id="WP_143490324.1">
    <property type="nucleotide sequence ID" value="NZ_VJOY01000028.1"/>
</dbReference>
<name>A0A553GTG9_9PSED</name>
<dbReference type="InterPro" id="IPR029069">
    <property type="entry name" value="HotDog_dom_sf"/>
</dbReference>
<evidence type="ECO:0000313" key="3">
    <source>
        <dbReference type="Proteomes" id="UP000315235"/>
    </source>
</evidence>
<organism evidence="2 3">
    <name type="scientific">Pseudomonas mangiferae</name>
    <dbReference type="NCBI Taxonomy" id="2593654"/>
    <lineage>
        <taxon>Bacteria</taxon>
        <taxon>Pseudomonadati</taxon>
        <taxon>Pseudomonadota</taxon>
        <taxon>Gammaproteobacteria</taxon>
        <taxon>Pseudomonadales</taxon>
        <taxon>Pseudomonadaceae</taxon>
        <taxon>Pseudomonas</taxon>
    </lineage>
</organism>
<sequence length="155" mass="17439">MSPAMAVDLYFEDVPVGAELVTASHTLGDDDVHAFARLTRDHHPLHTDPDYCRGTPFGRIIAHGLHGLALMEGLKTELRLYENTSIASLGWDRVRFRAPVFPGDTLRVRVRFESKRETRDGARGIVLERLWLLNQRDETVIEAEHSALLKKRGGA</sequence>
<dbReference type="SUPFAM" id="SSF54637">
    <property type="entry name" value="Thioesterase/thiol ester dehydrase-isomerase"/>
    <property type="match status" value="1"/>
</dbReference>
<comment type="caution">
    <text evidence="2">The sequence shown here is derived from an EMBL/GenBank/DDBJ whole genome shotgun (WGS) entry which is preliminary data.</text>
</comment>
<accession>A0A553GTG9</accession>
<reference evidence="2 3" key="1">
    <citation type="submission" date="2019-07" db="EMBL/GenBank/DDBJ databases">
        <title>Pseudomonas mangiferae sp. nov., isolated from bark of mango tree in Thailand.</title>
        <authorList>
            <person name="Srisuk N."/>
            <person name="Anurat P."/>
        </authorList>
    </citation>
    <scope>NUCLEOTIDE SEQUENCE [LARGE SCALE GENOMIC DNA]</scope>
    <source>
        <strain evidence="2 3">DMKU_BBB3-04</strain>
    </source>
</reference>
<dbReference type="CDD" id="cd03441">
    <property type="entry name" value="R_hydratase_like"/>
    <property type="match status" value="1"/>
</dbReference>
<dbReference type="EMBL" id="VJOY01000028">
    <property type="protein sequence ID" value="TRX72818.1"/>
    <property type="molecule type" value="Genomic_DNA"/>
</dbReference>
<dbReference type="OrthoDB" id="9759612at2"/>
<dbReference type="AlphaFoldDB" id="A0A553GTG9"/>
<dbReference type="InterPro" id="IPR052342">
    <property type="entry name" value="MCH/BMMD"/>
</dbReference>
<gene>
    <name evidence="2" type="ORF">FM069_20795</name>
</gene>
<proteinExistence type="predicted"/>
<keyword evidence="3" id="KW-1185">Reference proteome</keyword>
<evidence type="ECO:0000259" key="1">
    <source>
        <dbReference type="Pfam" id="PF01575"/>
    </source>
</evidence>
<protein>
    <submittedName>
        <fullName evidence="2">Monoamine oxidase</fullName>
    </submittedName>
</protein>
<dbReference type="Gene3D" id="3.10.129.10">
    <property type="entry name" value="Hotdog Thioesterase"/>
    <property type="match status" value="1"/>
</dbReference>
<dbReference type="Pfam" id="PF01575">
    <property type="entry name" value="MaoC_dehydratas"/>
    <property type="match status" value="1"/>
</dbReference>
<dbReference type="InterPro" id="IPR002539">
    <property type="entry name" value="MaoC-like_dom"/>
</dbReference>